<reference evidence="2" key="3">
    <citation type="submission" date="2016-07" db="EMBL/GenBank/DDBJ databases">
        <title>Evolution of pathogenesis and genome organization in the Tremellales.</title>
        <authorList>
            <person name="Cuomo C."/>
            <person name="Litvintseva A."/>
            <person name="Heitman J."/>
            <person name="Chen Y."/>
            <person name="Sun S."/>
            <person name="Springer D."/>
            <person name="Dromer F."/>
            <person name="Young S."/>
            <person name="Zeng Q."/>
            <person name="Chapman S."/>
            <person name="Gujja S."/>
            <person name="Saif S."/>
            <person name="Birren B."/>
        </authorList>
    </citation>
    <scope>NUCLEOTIDE SEQUENCE</scope>
    <source>
        <strain evidence="2">CBS 10737</strain>
    </source>
</reference>
<keyword evidence="4" id="KW-1185">Reference proteome</keyword>
<dbReference type="OrthoDB" id="2151417at2759"/>
<evidence type="ECO:0000313" key="4">
    <source>
        <dbReference type="Proteomes" id="UP000094020"/>
    </source>
</evidence>
<dbReference type="RefSeq" id="XP_019009853.1">
    <property type="nucleotide sequence ID" value="XM_019157135.1"/>
</dbReference>
<reference evidence="3" key="4">
    <citation type="submission" date="2024-02" db="EMBL/GenBank/DDBJ databases">
        <title>Comparative genomics of Cryptococcus and Kwoniella reveals pathogenesis evolution and contrasting modes of karyotype evolution via chromosome fusion or intercentromeric recombination.</title>
        <authorList>
            <person name="Coelho M.A."/>
            <person name="David-Palma M."/>
            <person name="Shea T."/>
            <person name="Bowers K."/>
            <person name="McGinley-Smith S."/>
            <person name="Mohammad A.W."/>
            <person name="Gnirke A."/>
            <person name="Yurkov A.M."/>
            <person name="Nowrousian M."/>
            <person name="Sun S."/>
            <person name="Cuomo C.A."/>
            <person name="Heitman J."/>
        </authorList>
    </citation>
    <scope>NUCLEOTIDE SEQUENCE</scope>
    <source>
        <strain evidence="3">CBS 10737</strain>
    </source>
</reference>
<protein>
    <recommendedName>
        <fullName evidence="5">Small secreted protein</fullName>
    </recommendedName>
</protein>
<feature type="chain" id="PRO_5008628281" description="Small secreted protein" evidence="1">
    <location>
        <begin position="19"/>
        <end position="166"/>
    </location>
</feature>
<dbReference type="AlphaFoldDB" id="A0A1B9HZE7"/>
<gene>
    <name evidence="2" type="ORF">I206_05414</name>
    <name evidence="3" type="ORF">I206_107043</name>
</gene>
<name>A0A1B9HZE7_9TREE</name>
<dbReference type="PANTHER" id="PTHR38849">
    <property type="entry name" value="SMALL SECRETED PROTEIN"/>
    <property type="match status" value="1"/>
</dbReference>
<dbReference type="PANTHER" id="PTHR38849:SF1">
    <property type="entry name" value="SMALL SECRETED PROTEIN"/>
    <property type="match status" value="1"/>
</dbReference>
<evidence type="ECO:0000313" key="3">
    <source>
        <dbReference type="EMBL" id="WWC73078.1"/>
    </source>
</evidence>
<reference evidence="3" key="2">
    <citation type="submission" date="2013-07" db="EMBL/GenBank/DDBJ databases">
        <authorList>
            <consortium name="The Broad Institute Genome Sequencing Platform"/>
            <person name="Cuomo C."/>
            <person name="Litvintseva A."/>
            <person name="Chen Y."/>
            <person name="Heitman J."/>
            <person name="Sun S."/>
            <person name="Springer D."/>
            <person name="Dromer F."/>
            <person name="Young S.K."/>
            <person name="Zeng Q."/>
            <person name="Gargeya S."/>
            <person name="Fitzgerald M."/>
            <person name="Abouelleil A."/>
            <person name="Alvarado L."/>
            <person name="Berlin A.M."/>
            <person name="Chapman S.B."/>
            <person name="Dewar J."/>
            <person name="Goldberg J."/>
            <person name="Griggs A."/>
            <person name="Gujja S."/>
            <person name="Hansen M."/>
            <person name="Howarth C."/>
            <person name="Imamovic A."/>
            <person name="Larimer J."/>
            <person name="McCowan C."/>
            <person name="Murphy C."/>
            <person name="Pearson M."/>
            <person name="Priest M."/>
            <person name="Roberts A."/>
            <person name="Saif S."/>
            <person name="Shea T."/>
            <person name="Sykes S."/>
            <person name="Wortman J."/>
            <person name="Nusbaum C."/>
            <person name="Birren B."/>
        </authorList>
    </citation>
    <scope>NUCLEOTIDE SEQUENCE</scope>
    <source>
        <strain evidence="3">CBS 10737</strain>
    </source>
</reference>
<dbReference type="KEGG" id="kpin:30173783"/>
<proteinExistence type="predicted"/>
<dbReference type="Proteomes" id="UP000094020">
    <property type="component" value="Chromosome 10"/>
</dbReference>
<organism evidence="2">
    <name type="scientific">Kwoniella pini CBS 10737</name>
    <dbReference type="NCBI Taxonomy" id="1296096"/>
    <lineage>
        <taxon>Eukaryota</taxon>
        <taxon>Fungi</taxon>
        <taxon>Dikarya</taxon>
        <taxon>Basidiomycota</taxon>
        <taxon>Agaricomycotina</taxon>
        <taxon>Tremellomycetes</taxon>
        <taxon>Tremellales</taxon>
        <taxon>Cryptococcaceae</taxon>
        <taxon>Kwoniella</taxon>
    </lineage>
</organism>
<evidence type="ECO:0000256" key="1">
    <source>
        <dbReference type="SAM" id="SignalP"/>
    </source>
</evidence>
<dbReference type="EMBL" id="KI894013">
    <property type="protein sequence ID" value="OCF48634.1"/>
    <property type="molecule type" value="Genomic_DNA"/>
</dbReference>
<reference evidence="2" key="1">
    <citation type="submission" date="2013-07" db="EMBL/GenBank/DDBJ databases">
        <title>The Genome Sequence of Cryptococcus pinus CBS10737.</title>
        <authorList>
            <consortium name="The Broad Institute Genome Sequencing Platform"/>
            <person name="Cuomo C."/>
            <person name="Litvintseva A."/>
            <person name="Chen Y."/>
            <person name="Heitman J."/>
            <person name="Sun S."/>
            <person name="Springer D."/>
            <person name="Dromer F."/>
            <person name="Young S.K."/>
            <person name="Zeng Q."/>
            <person name="Gargeya S."/>
            <person name="Fitzgerald M."/>
            <person name="Abouelleil A."/>
            <person name="Alvarado L."/>
            <person name="Berlin A.M."/>
            <person name="Chapman S.B."/>
            <person name="Dewar J."/>
            <person name="Goldberg J."/>
            <person name="Griggs A."/>
            <person name="Gujja S."/>
            <person name="Hansen M."/>
            <person name="Howarth C."/>
            <person name="Imamovic A."/>
            <person name="Larimer J."/>
            <person name="McCowan C."/>
            <person name="Murphy C."/>
            <person name="Pearson M."/>
            <person name="Priest M."/>
            <person name="Roberts A."/>
            <person name="Saif S."/>
            <person name="Shea T."/>
            <person name="Sykes S."/>
            <person name="Wortman J."/>
            <person name="Nusbaum C."/>
            <person name="Birren B."/>
        </authorList>
    </citation>
    <scope>NUCLEOTIDE SEQUENCE [LARGE SCALE GENOMIC DNA]</scope>
    <source>
        <strain evidence="2">CBS 10737</strain>
    </source>
</reference>
<dbReference type="GeneID" id="30173783"/>
<keyword evidence="1" id="KW-0732">Signal</keyword>
<feature type="signal peptide" evidence="1">
    <location>
        <begin position="1"/>
        <end position="18"/>
    </location>
</feature>
<sequence length="166" mass="18000">MIHKYFVIILPLLILINANPIKRQGIICPSFQLEDYSNFQISNGIGGNAKSEANSIFVNPFNDCDLSTVDKISLSNIQIMREAAENAEVNLFKPQINDSIGDLSNSLQVGKIKNKVLKLTGEIQALKIQAAQGEDNADKIVEEQIKLDKNIATDVASAGEASTAAV</sequence>
<evidence type="ECO:0000313" key="2">
    <source>
        <dbReference type="EMBL" id="OCF48634.1"/>
    </source>
</evidence>
<accession>A0A1B9HZE7</accession>
<evidence type="ECO:0008006" key="5">
    <source>
        <dbReference type="Google" id="ProtNLM"/>
    </source>
</evidence>
<dbReference type="EMBL" id="CP144528">
    <property type="protein sequence ID" value="WWC73078.1"/>
    <property type="molecule type" value="Genomic_DNA"/>
</dbReference>